<dbReference type="RefSeq" id="WP_144567268.1">
    <property type="nucleotide sequence ID" value="NZ_VIVN01000013.1"/>
</dbReference>
<keyword evidence="3" id="KW-1185">Reference proteome</keyword>
<dbReference type="SUPFAM" id="SSF47406">
    <property type="entry name" value="SinR repressor dimerisation domain-like"/>
    <property type="match status" value="1"/>
</dbReference>
<protein>
    <submittedName>
        <fullName evidence="2">Antagonist of SinR</fullName>
    </submittedName>
</protein>
<dbReference type="GO" id="GO:0006355">
    <property type="term" value="P:regulation of DNA-templated transcription"/>
    <property type="evidence" value="ECO:0007669"/>
    <property type="project" value="InterPro"/>
</dbReference>
<proteinExistence type="predicted"/>
<name>A0A561CTL5_9BACI</name>
<feature type="domain" description="Sin" evidence="1">
    <location>
        <begin position="2"/>
        <end position="40"/>
    </location>
</feature>
<evidence type="ECO:0000313" key="3">
    <source>
        <dbReference type="Proteomes" id="UP000319671"/>
    </source>
</evidence>
<dbReference type="Pfam" id="PF08671">
    <property type="entry name" value="SinI"/>
    <property type="match status" value="1"/>
</dbReference>
<evidence type="ECO:0000313" key="2">
    <source>
        <dbReference type="EMBL" id="TWD94516.1"/>
    </source>
</evidence>
<dbReference type="EMBL" id="VIVN01000013">
    <property type="protein sequence ID" value="TWD94516.1"/>
    <property type="molecule type" value="Genomic_DNA"/>
</dbReference>
<reference evidence="2 3" key="1">
    <citation type="submission" date="2019-06" db="EMBL/GenBank/DDBJ databases">
        <title>Sorghum-associated microbial communities from plants grown in Nebraska, USA.</title>
        <authorList>
            <person name="Schachtman D."/>
        </authorList>
    </citation>
    <scope>NUCLEOTIDE SEQUENCE [LARGE SCALE GENOMIC DNA]</scope>
    <source>
        <strain evidence="2 3">2482</strain>
    </source>
</reference>
<dbReference type="Proteomes" id="UP000319671">
    <property type="component" value="Unassembled WGS sequence"/>
</dbReference>
<dbReference type="AlphaFoldDB" id="A0A561CTL5"/>
<dbReference type="PROSITE" id="PS51500">
    <property type="entry name" value="SIN"/>
    <property type="match status" value="1"/>
</dbReference>
<gene>
    <name evidence="2" type="ORF">FB550_11349</name>
</gene>
<accession>A0A561CTL5</accession>
<dbReference type="GO" id="GO:0046983">
    <property type="term" value="F:protein dimerization activity"/>
    <property type="evidence" value="ECO:0007669"/>
    <property type="project" value="InterPro"/>
</dbReference>
<dbReference type="InterPro" id="IPR010981">
    <property type="entry name" value="SinR/SinI_dimer_dom"/>
</dbReference>
<evidence type="ECO:0000259" key="1">
    <source>
        <dbReference type="PROSITE" id="PS51500"/>
    </source>
</evidence>
<organism evidence="2 3">
    <name type="scientific">Neobacillus bataviensis</name>
    <dbReference type="NCBI Taxonomy" id="220685"/>
    <lineage>
        <taxon>Bacteria</taxon>
        <taxon>Bacillati</taxon>
        <taxon>Bacillota</taxon>
        <taxon>Bacilli</taxon>
        <taxon>Bacillales</taxon>
        <taxon>Bacillaceae</taxon>
        <taxon>Neobacillus</taxon>
    </lineage>
</organism>
<comment type="caution">
    <text evidence="2">The sequence shown here is derived from an EMBL/GenBank/DDBJ whole genome shotgun (WGS) entry which is preliminary data.</text>
</comment>
<sequence length="47" mass="5467">MVITEKDVEVVDQEWMELILEARKLGLSIEDVRNFLTHDDLKSSGTY</sequence>
<dbReference type="InterPro" id="IPR036281">
    <property type="entry name" value="SinR/SinI_dimer_dom_sf"/>
</dbReference>